<dbReference type="EC" id="2.8.1.12" evidence="3"/>
<evidence type="ECO:0000313" key="13">
    <source>
        <dbReference type="EMBL" id="KWT64385.1"/>
    </source>
</evidence>
<evidence type="ECO:0000256" key="7">
    <source>
        <dbReference type="ARBA" id="ARBA00026066"/>
    </source>
</evidence>
<dbReference type="InterPro" id="IPR003448">
    <property type="entry name" value="Mopterin_biosynth_MoaE"/>
</dbReference>
<dbReference type="Pfam" id="PF02391">
    <property type="entry name" value="MoaE"/>
    <property type="match status" value="1"/>
</dbReference>
<evidence type="ECO:0000256" key="10">
    <source>
        <dbReference type="ARBA" id="ARBA00030781"/>
    </source>
</evidence>
<dbReference type="SUPFAM" id="SSF54690">
    <property type="entry name" value="Molybdopterin synthase subunit MoaE"/>
    <property type="match status" value="1"/>
</dbReference>
<comment type="pathway">
    <text evidence="1">Cofactor biosynthesis; molybdopterin biosynthesis.</text>
</comment>
<keyword evidence="5" id="KW-0501">Molybdenum cofactor biosynthesis</keyword>
<evidence type="ECO:0000256" key="4">
    <source>
        <dbReference type="ARBA" id="ARBA00013858"/>
    </source>
</evidence>
<evidence type="ECO:0000256" key="2">
    <source>
        <dbReference type="ARBA" id="ARBA00005426"/>
    </source>
</evidence>
<evidence type="ECO:0000256" key="12">
    <source>
        <dbReference type="ARBA" id="ARBA00049878"/>
    </source>
</evidence>
<dbReference type="CDD" id="cd00756">
    <property type="entry name" value="MoaE"/>
    <property type="match status" value="1"/>
</dbReference>
<comment type="subunit">
    <text evidence="7">Heterotetramer of 2 MoaD subunits and 2 MoaE subunits. Also stable as homodimer. The enzyme changes between these two forms during catalysis.</text>
</comment>
<dbReference type="Gene3D" id="3.90.1170.40">
    <property type="entry name" value="Molybdopterin biosynthesis MoaE subunit"/>
    <property type="match status" value="1"/>
</dbReference>
<comment type="catalytic activity">
    <reaction evidence="12">
        <text>2 [molybdopterin-synthase sulfur-carrier protein]-C-terminal-Gly-aminoethanethioate + cyclic pyranopterin phosphate + H2O = molybdopterin + 2 [molybdopterin-synthase sulfur-carrier protein]-C-terminal Gly-Gly + 2 H(+)</text>
        <dbReference type="Rhea" id="RHEA:26333"/>
        <dbReference type="Rhea" id="RHEA-COMP:12202"/>
        <dbReference type="Rhea" id="RHEA-COMP:19907"/>
        <dbReference type="ChEBI" id="CHEBI:15377"/>
        <dbReference type="ChEBI" id="CHEBI:15378"/>
        <dbReference type="ChEBI" id="CHEBI:58698"/>
        <dbReference type="ChEBI" id="CHEBI:59648"/>
        <dbReference type="ChEBI" id="CHEBI:90778"/>
        <dbReference type="ChEBI" id="CHEBI:232372"/>
        <dbReference type="EC" id="2.8.1.12"/>
    </reaction>
</comment>
<dbReference type="PATRIC" id="fig|121290.4.peg.1929"/>
<dbReference type="AlphaFoldDB" id="A0A109B964"/>
<reference evidence="13 14" key="1">
    <citation type="submission" date="2015-10" db="EMBL/GenBank/DDBJ databases">
        <title>Transcriptomic analysis of a linuron degrading triple-species bacterial consortium.</title>
        <authorList>
            <person name="Albers P."/>
        </authorList>
    </citation>
    <scope>NUCLEOTIDE SEQUENCE [LARGE SCALE GENOMIC DNA]</scope>
    <source>
        <strain evidence="13 14">WDL6</strain>
    </source>
</reference>
<dbReference type="RefSeq" id="WP_068464696.1">
    <property type="nucleotide sequence ID" value="NZ_LMTR01000092.1"/>
</dbReference>
<dbReference type="OrthoDB" id="9803224at2"/>
<organism evidence="13 14">
    <name type="scientific">Hyphomicrobium sulfonivorans</name>
    <dbReference type="NCBI Taxonomy" id="121290"/>
    <lineage>
        <taxon>Bacteria</taxon>
        <taxon>Pseudomonadati</taxon>
        <taxon>Pseudomonadota</taxon>
        <taxon>Alphaproteobacteria</taxon>
        <taxon>Hyphomicrobiales</taxon>
        <taxon>Hyphomicrobiaceae</taxon>
        <taxon>Hyphomicrobium</taxon>
    </lineage>
</organism>
<gene>
    <name evidence="13" type="ORF">APY04_3277</name>
</gene>
<comment type="function">
    <text evidence="6">Converts molybdopterin precursor Z into molybdopterin. This requires the incorporation of two sulfur atoms into precursor Z to generate a dithiolene group. The sulfur is provided by MoaD.</text>
</comment>
<dbReference type="GO" id="GO:0006777">
    <property type="term" value="P:Mo-molybdopterin cofactor biosynthetic process"/>
    <property type="evidence" value="ECO:0007669"/>
    <property type="project" value="UniProtKB-KW"/>
</dbReference>
<dbReference type="InterPro" id="IPR036563">
    <property type="entry name" value="MoaE_sf"/>
</dbReference>
<comment type="caution">
    <text evidence="13">The sequence shown here is derived from an EMBL/GenBank/DDBJ whole genome shotgun (WGS) entry which is preliminary data.</text>
</comment>
<evidence type="ECO:0000256" key="1">
    <source>
        <dbReference type="ARBA" id="ARBA00005046"/>
    </source>
</evidence>
<dbReference type="EMBL" id="LMTR01000092">
    <property type="protein sequence ID" value="KWT64385.1"/>
    <property type="molecule type" value="Genomic_DNA"/>
</dbReference>
<dbReference type="Proteomes" id="UP000059074">
    <property type="component" value="Unassembled WGS sequence"/>
</dbReference>
<sequence>MAVCVQTDDFDVAAETEKLIGARTDIGAVVTFTGRVREGVGDKRITSMTLEHYPDMTEAEMSRIEAEAHARWPLQATKLIHRVGELRPGEQIVLVIAASAHRQAAFEAAAFLMDFLKTRAPFWKKETLLNGDSAWVDAREADDSAAERWG</sequence>
<evidence type="ECO:0000256" key="3">
    <source>
        <dbReference type="ARBA" id="ARBA00011950"/>
    </source>
</evidence>
<dbReference type="UniPathway" id="UPA00344"/>
<evidence type="ECO:0000256" key="11">
    <source>
        <dbReference type="ARBA" id="ARBA00032474"/>
    </source>
</evidence>
<evidence type="ECO:0000256" key="6">
    <source>
        <dbReference type="ARBA" id="ARBA00025448"/>
    </source>
</evidence>
<protein>
    <recommendedName>
        <fullName evidence="4">Molybdopterin synthase catalytic subunit</fullName>
        <ecNumber evidence="3">2.8.1.12</ecNumber>
    </recommendedName>
    <alternativeName>
        <fullName evidence="10">MPT synthase subunit 2</fullName>
    </alternativeName>
    <alternativeName>
        <fullName evidence="8">Molybdenum cofactor biosynthesis protein E</fullName>
    </alternativeName>
    <alternativeName>
        <fullName evidence="9">Molybdopterin-converting factor large subunit</fullName>
    </alternativeName>
    <alternativeName>
        <fullName evidence="11">Molybdopterin-converting factor subunit 2</fullName>
    </alternativeName>
</protein>
<comment type="similarity">
    <text evidence="2">Belongs to the MoaE family.</text>
</comment>
<evidence type="ECO:0000256" key="9">
    <source>
        <dbReference type="ARBA" id="ARBA00030407"/>
    </source>
</evidence>
<accession>A0A109B964</accession>
<evidence type="ECO:0000256" key="5">
    <source>
        <dbReference type="ARBA" id="ARBA00023150"/>
    </source>
</evidence>
<keyword evidence="14" id="KW-1185">Reference proteome</keyword>
<name>A0A109B964_HYPSL</name>
<evidence type="ECO:0000256" key="8">
    <source>
        <dbReference type="ARBA" id="ARBA00029745"/>
    </source>
</evidence>
<dbReference type="GO" id="GO:0030366">
    <property type="term" value="F:molybdopterin synthase activity"/>
    <property type="evidence" value="ECO:0007669"/>
    <property type="project" value="UniProtKB-EC"/>
</dbReference>
<dbReference type="PANTHER" id="PTHR23404">
    <property type="entry name" value="MOLYBDOPTERIN SYNTHASE RELATED"/>
    <property type="match status" value="1"/>
</dbReference>
<evidence type="ECO:0000313" key="14">
    <source>
        <dbReference type="Proteomes" id="UP000059074"/>
    </source>
</evidence>
<proteinExistence type="inferred from homology"/>
<dbReference type="STRING" id="121290.APY04_3277"/>